<name>A0ABR2RUF9_9ROSI</name>
<evidence type="ECO:0000256" key="11">
    <source>
        <dbReference type="ARBA" id="ARBA00022833"/>
    </source>
</evidence>
<evidence type="ECO:0000256" key="13">
    <source>
        <dbReference type="ARBA" id="ARBA00023136"/>
    </source>
</evidence>
<evidence type="ECO:0000313" key="18">
    <source>
        <dbReference type="Proteomes" id="UP001396334"/>
    </source>
</evidence>
<gene>
    <name evidence="17" type="ORF">V6N11_079103</name>
</gene>
<comment type="subcellular location">
    <subcellularLocation>
        <location evidence="2">Membrane</location>
        <topology evidence="2">Single-pass membrane protein</topology>
    </subcellularLocation>
</comment>
<keyword evidence="11" id="KW-0862">Zinc</keyword>
<keyword evidence="9" id="KW-0863">Zinc-finger</keyword>
<feature type="signal peptide" evidence="15">
    <location>
        <begin position="1"/>
        <end position="30"/>
    </location>
</feature>
<dbReference type="EC" id="2.3.2.27" evidence="4"/>
<evidence type="ECO:0000256" key="8">
    <source>
        <dbReference type="ARBA" id="ARBA00022729"/>
    </source>
</evidence>
<keyword evidence="13" id="KW-0472">Membrane</keyword>
<feature type="domain" description="Wall-associated receptor kinase galacturonan-binding" evidence="16">
    <location>
        <begin position="37"/>
        <end position="96"/>
    </location>
</feature>
<comment type="catalytic activity">
    <reaction evidence="1">
        <text>S-ubiquitinyl-[E2 ubiquitin-conjugating enzyme]-L-cysteine + [acceptor protein]-L-lysine = [E2 ubiquitin-conjugating enzyme]-L-cysteine + N(6)-ubiquitinyl-[acceptor protein]-L-lysine.</text>
        <dbReference type="EC" id="2.3.2.27"/>
    </reaction>
</comment>
<comment type="caution">
    <text evidence="17">The sequence shown here is derived from an EMBL/GenBank/DDBJ whole genome shotgun (WGS) entry which is preliminary data.</text>
</comment>
<reference evidence="17 18" key="1">
    <citation type="journal article" date="2024" name="G3 (Bethesda)">
        <title>Genome assembly of Hibiscus sabdariffa L. provides insights into metabolisms of medicinal natural products.</title>
        <authorList>
            <person name="Kim T."/>
        </authorList>
    </citation>
    <scope>NUCLEOTIDE SEQUENCE [LARGE SCALE GENOMIC DNA]</scope>
    <source>
        <strain evidence="17">TK-2024</strain>
        <tissue evidence="17">Old leaves</tissue>
    </source>
</reference>
<dbReference type="PANTHER" id="PTHR46279:SF10">
    <property type="entry name" value="RING-TYPE E3 UBIQUITIN TRANSFERASE"/>
    <property type="match status" value="1"/>
</dbReference>
<dbReference type="EMBL" id="JBBPBN010000020">
    <property type="protein sequence ID" value="KAK9016608.1"/>
    <property type="molecule type" value="Genomic_DNA"/>
</dbReference>
<keyword evidence="18" id="KW-1185">Reference proteome</keyword>
<dbReference type="Proteomes" id="UP001396334">
    <property type="component" value="Unassembled WGS sequence"/>
</dbReference>
<evidence type="ECO:0000313" key="17">
    <source>
        <dbReference type="EMBL" id="KAK9016608.1"/>
    </source>
</evidence>
<evidence type="ECO:0000256" key="2">
    <source>
        <dbReference type="ARBA" id="ARBA00004167"/>
    </source>
</evidence>
<keyword evidence="12" id="KW-1133">Transmembrane helix</keyword>
<evidence type="ECO:0000256" key="10">
    <source>
        <dbReference type="ARBA" id="ARBA00022786"/>
    </source>
</evidence>
<evidence type="ECO:0000256" key="15">
    <source>
        <dbReference type="SAM" id="SignalP"/>
    </source>
</evidence>
<protein>
    <recommendedName>
        <fullName evidence="4">RING-type E3 ubiquitin transferase</fullName>
        <ecNumber evidence="4">2.3.2.27</ecNumber>
    </recommendedName>
</protein>
<keyword evidence="7" id="KW-0479">Metal-binding</keyword>
<dbReference type="PANTHER" id="PTHR46279">
    <property type="entry name" value="RING/U-BOX SUPERFAMILY PROTEIN"/>
    <property type="match status" value="1"/>
</dbReference>
<evidence type="ECO:0000256" key="1">
    <source>
        <dbReference type="ARBA" id="ARBA00000900"/>
    </source>
</evidence>
<evidence type="ECO:0000259" key="16">
    <source>
        <dbReference type="Pfam" id="PF13947"/>
    </source>
</evidence>
<proteinExistence type="inferred from homology"/>
<comment type="similarity">
    <text evidence="14">Belongs to the RING-type zinc finger family. ATL subfamily.</text>
</comment>
<evidence type="ECO:0000256" key="12">
    <source>
        <dbReference type="ARBA" id="ARBA00022989"/>
    </source>
</evidence>
<keyword evidence="5" id="KW-0808">Transferase</keyword>
<evidence type="ECO:0000256" key="3">
    <source>
        <dbReference type="ARBA" id="ARBA00004906"/>
    </source>
</evidence>
<keyword evidence="10" id="KW-0833">Ubl conjugation pathway</keyword>
<evidence type="ECO:0000256" key="9">
    <source>
        <dbReference type="ARBA" id="ARBA00022771"/>
    </source>
</evidence>
<comment type="pathway">
    <text evidence="3">Protein modification; protein ubiquitination.</text>
</comment>
<evidence type="ECO:0000256" key="7">
    <source>
        <dbReference type="ARBA" id="ARBA00022723"/>
    </source>
</evidence>
<dbReference type="InterPro" id="IPR046948">
    <property type="entry name" value="ATL20-22-like"/>
</dbReference>
<accession>A0ABR2RUF9</accession>
<dbReference type="InterPro" id="IPR025287">
    <property type="entry name" value="WAK_GUB"/>
</dbReference>
<sequence>MPKPPKPKLPMHALVAAIVVLLKFPQLCFARTGSKHCSPTVRGNVTINYPFRLTTQPPHCGDPPFEFHCDGSNRTVLVSNYGRFYVQNISYERNTV</sequence>
<organism evidence="17 18">
    <name type="scientific">Hibiscus sabdariffa</name>
    <name type="common">roselle</name>
    <dbReference type="NCBI Taxonomy" id="183260"/>
    <lineage>
        <taxon>Eukaryota</taxon>
        <taxon>Viridiplantae</taxon>
        <taxon>Streptophyta</taxon>
        <taxon>Embryophyta</taxon>
        <taxon>Tracheophyta</taxon>
        <taxon>Spermatophyta</taxon>
        <taxon>Magnoliopsida</taxon>
        <taxon>eudicotyledons</taxon>
        <taxon>Gunneridae</taxon>
        <taxon>Pentapetalae</taxon>
        <taxon>rosids</taxon>
        <taxon>malvids</taxon>
        <taxon>Malvales</taxon>
        <taxon>Malvaceae</taxon>
        <taxon>Malvoideae</taxon>
        <taxon>Hibiscus</taxon>
    </lineage>
</organism>
<evidence type="ECO:0000256" key="14">
    <source>
        <dbReference type="ARBA" id="ARBA00024209"/>
    </source>
</evidence>
<evidence type="ECO:0000256" key="5">
    <source>
        <dbReference type="ARBA" id="ARBA00022679"/>
    </source>
</evidence>
<evidence type="ECO:0000256" key="4">
    <source>
        <dbReference type="ARBA" id="ARBA00012483"/>
    </source>
</evidence>
<feature type="chain" id="PRO_5047364990" description="RING-type E3 ubiquitin transferase" evidence="15">
    <location>
        <begin position="31"/>
        <end position="96"/>
    </location>
</feature>
<evidence type="ECO:0000256" key="6">
    <source>
        <dbReference type="ARBA" id="ARBA00022692"/>
    </source>
</evidence>
<keyword evidence="8 15" id="KW-0732">Signal</keyword>
<keyword evidence="6" id="KW-0812">Transmembrane</keyword>
<dbReference type="Pfam" id="PF13947">
    <property type="entry name" value="GUB_WAK_bind"/>
    <property type="match status" value="1"/>
</dbReference>